<dbReference type="Gene3D" id="3.30.70.100">
    <property type="match status" value="1"/>
</dbReference>
<dbReference type="VEuPathDB" id="GiardiaDB:GL50803_007871"/>
<comment type="similarity">
    <text evidence="1 6">Belongs to the acylphosphatase family.</text>
</comment>
<accession>V6T8U5</accession>
<feature type="active site" evidence="5">
    <location>
        <position position="48"/>
    </location>
</feature>
<evidence type="ECO:0000313" key="9">
    <source>
        <dbReference type="Proteomes" id="UP000018320"/>
    </source>
</evidence>
<dbReference type="InterPro" id="IPR017968">
    <property type="entry name" value="Acylphosphatase_CS"/>
</dbReference>
<reference evidence="9" key="1">
    <citation type="submission" date="2012-02" db="EMBL/GenBank/DDBJ databases">
        <title>Genome sequencing of Giardia lamblia Genotypes A2 and B isolates (DH and GS) and comparative analysis with the genomes of Genotypes A1 and E (WB and Pig).</title>
        <authorList>
            <person name="Adam R."/>
            <person name="Dahlstrom E."/>
            <person name="Martens C."/>
            <person name="Bruno D."/>
            <person name="Barbian K."/>
            <person name="Porcella S.F."/>
            <person name="Nash T."/>
        </authorList>
    </citation>
    <scope>NUCLEOTIDE SEQUENCE</scope>
    <source>
        <strain evidence="9">DH</strain>
    </source>
</reference>
<evidence type="ECO:0000256" key="4">
    <source>
        <dbReference type="ARBA" id="ARBA00047645"/>
    </source>
</evidence>
<dbReference type="InterPro" id="IPR036046">
    <property type="entry name" value="Acylphosphatase-like_dom_sf"/>
</dbReference>
<reference evidence="8 9" key="2">
    <citation type="journal article" date="2013" name="Genome Biol. Evol.">
        <title>Genome sequencing of Giardia lamblia genotypes A2 and B isolates (DH and GS) and comparative analysis with the genomes of genotypes A1 and E (WB and Pig).</title>
        <authorList>
            <person name="Adam R.D."/>
            <person name="Dahlstrom E.W."/>
            <person name="Martens C.A."/>
            <person name="Bruno D.P."/>
            <person name="Barbian K.D."/>
            <person name="Ricklefs S.M."/>
            <person name="Hernandez M.M."/>
            <person name="Narla N.P."/>
            <person name="Patel R.B."/>
            <person name="Porcella S.F."/>
            <person name="Nash T.E."/>
        </authorList>
    </citation>
    <scope>NUCLEOTIDE SEQUENCE [LARGE SCALE GENOMIC DNA]</scope>
    <source>
        <strain evidence="8 9">DH</strain>
    </source>
</reference>
<dbReference type="PROSITE" id="PS00150">
    <property type="entry name" value="ACYLPHOSPHATASE_1"/>
    <property type="match status" value="1"/>
</dbReference>
<dbReference type="VEuPathDB" id="GiardiaDB:DHA2_7871"/>
<dbReference type="GO" id="GO:0003998">
    <property type="term" value="F:acylphosphatase activity"/>
    <property type="evidence" value="ECO:0007669"/>
    <property type="project" value="UniProtKB-EC"/>
</dbReference>
<comment type="caution">
    <text evidence="8">The sequence shown here is derived from an EMBL/GenBank/DDBJ whole genome shotgun (WGS) entry which is preliminary data.</text>
</comment>
<comment type="catalytic activity">
    <reaction evidence="4 5">
        <text>an acyl phosphate + H2O = a carboxylate + phosphate + H(+)</text>
        <dbReference type="Rhea" id="RHEA:14965"/>
        <dbReference type="ChEBI" id="CHEBI:15377"/>
        <dbReference type="ChEBI" id="CHEBI:15378"/>
        <dbReference type="ChEBI" id="CHEBI:29067"/>
        <dbReference type="ChEBI" id="CHEBI:43474"/>
        <dbReference type="ChEBI" id="CHEBI:59918"/>
        <dbReference type="EC" id="3.6.1.7"/>
    </reaction>
</comment>
<dbReference type="PANTHER" id="PTHR10029">
    <property type="entry name" value="ACYLPHOSPHATASE"/>
    <property type="match status" value="1"/>
</dbReference>
<evidence type="ECO:0000256" key="5">
    <source>
        <dbReference type="PROSITE-ProRule" id="PRU00520"/>
    </source>
</evidence>
<dbReference type="VEuPathDB" id="GiardiaDB:QR46_3220"/>
<name>V6T8U5_GIAIN</name>
<keyword evidence="3 5" id="KW-0378">Hydrolase</keyword>
<evidence type="ECO:0000259" key="7">
    <source>
        <dbReference type="PROSITE" id="PS51160"/>
    </source>
</evidence>
<dbReference type="PRINTS" id="PR00112">
    <property type="entry name" value="ACYLPHPHTASE"/>
</dbReference>
<dbReference type="PANTHER" id="PTHR10029:SF3">
    <property type="entry name" value="ACYLPHOSPHATASE-RELATED"/>
    <property type="match status" value="1"/>
</dbReference>
<evidence type="ECO:0000256" key="1">
    <source>
        <dbReference type="ARBA" id="ARBA00005614"/>
    </source>
</evidence>
<protein>
    <recommendedName>
        <fullName evidence="2 5">acylphosphatase</fullName>
        <ecNumber evidence="2 5">3.6.1.7</ecNumber>
    </recommendedName>
</protein>
<dbReference type="EMBL" id="AHGT01000090">
    <property type="protein sequence ID" value="ESU35281.1"/>
    <property type="molecule type" value="Genomic_DNA"/>
</dbReference>
<dbReference type="PROSITE" id="PS51160">
    <property type="entry name" value="ACYLPHOSPHATASE_3"/>
    <property type="match status" value="1"/>
</dbReference>
<dbReference type="InterPro" id="IPR001792">
    <property type="entry name" value="Acylphosphatase-like_dom"/>
</dbReference>
<dbReference type="FunFam" id="3.30.70.100:FF:000054">
    <property type="entry name" value="Acylphosphatase"/>
    <property type="match status" value="1"/>
</dbReference>
<dbReference type="VEuPathDB" id="GiardiaDB:GL50581_1470"/>
<evidence type="ECO:0000256" key="3">
    <source>
        <dbReference type="ARBA" id="ARBA00022801"/>
    </source>
</evidence>
<dbReference type="Proteomes" id="UP000018320">
    <property type="component" value="Unassembled WGS sequence"/>
</dbReference>
<dbReference type="AlphaFoldDB" id="V6T8U5"/>
<evidence type="ECO:0000256" key="2">
    <source>
        <dbReference type="ARBA" id="ARBA00012150"/>
    </source>
</evidence>
<dbReference type="SUPFAM" id="SSF54975">
    <property type="entry name" value="Acylphosphatase/BLUF domain-like"/>
    <property type="match status" value="1"/>
</dbReference>
<dbReference type="Pfam" id="PF00708">
    <property type="entry name" value="Acylphosphatase"/>
    <property type="match status" value="1"/>
</dbReference>
<sequence>MMQGSMPSSSEDVTTLCYRVTGKVQGVFFRKYTKKEADALSLVGYVTNNEDGSVSGVVQGPKEQVDAFVKYLHKGSPKSVVKKVSIHASSRVDADGFEIRR</sequence>
<evidence type="ECO:0000313" key="8">
    <source>
        <dbReference type="EMBL" id="ESU35281.1"/>
    </source>
</evidence>
<evidence type="ECO:0000256" key="6">
    <source>
        <dbReference type="RuleBase" id="RU004168"/>
    </source>
</evidence>
<proteinExistence type="inferred from homology"/>
<dbReference type="InterPro" id="IPR020456">
    <property type="entry name" value="Acylphosphatase"/>
</dbReference>
<feature type="domain" description="Acylphosphatase-like" evidence="7">
    <location>
        <begin position="15"/>
        <end position="101"/>
    </location>
</feature>
<feature type="active site" evidence="5">
    <location>
        <position position="30"/>
    </location>
</feature>
<gene>
    <name evidence="8" type="ORF">DHA2_7871</name>
</gene>
<dbReference type="EC" id="3.6.1.7" evidence="2 5"/>
<organism evidence="8 9">
    <name type="scientific">Giardia intestinalis</name>
    <name type="common">Giardia lamblia</name>
    <dbReference type="NCBI Taxonomy" id="5741"/>
    <lineage>
        <taxon>Eukaryota</taxon>
        <taxon>Metamonada</taxon>
        <taxon>Diplomonadida</taxon>
        <taxon>Hexamitidae</taxon>
        <taxon>Giardiinae</taxon>
        <taxon>Giardia</taxon>
    </lineage>
</organism>